<dbReference type="PANTHER" id="PTHR43472:SF1">
    <property type="entry name" value="PHOSPHORIBOSYLAMINE--GLYCINE LIGASE, CHLOROPLASTIC"/>
    <property type="match status" value="1"/>
</dbReference>
<dbReference type="Gene3D" id="3.40.50.20">
    <property type="match status" value="1"/>
</dbReference>
<dbReference type="InterPro" id="IPR000115">
    <property type="entry name" value="PRibGlycinamide_synth"/>
</dbReference>
<dbReference type="Gene3D" id="3.90.600.10">
    <property type="entry name" value="Phosphoribosylglycinamide synthetase, C-terminal domain"/>
    <property type="match status" value="1"/>
</dbReference>
<dbReference type="SUPFAM" id="SSF51246">
    <property type="entry name" value="Rudiment single hybrid motif"/>
    <property type="match status" value="1"/>
</dbReference>
<comment type="cofactor">
    <cofactor evidence="2">
        <name>Mg(2+)</name>
        <dbReference type="ChEBI" id="CHEBI:18420"/>
    </cofactor>
</comment>
<evidence type="ECO:0000256" key="4">
    <source>
        <dbReference type="ARBA" id="ARBA00013255"/>
    </source>
</evidence>
<dbReference type="GO" id="GO:0006189">
    <property type="term" value="P:'de novo' IMP biosynthetic process"/>
    <property type="evidence" value="ECO:0007669"/>
    <property type="project" value="UniProtKB-UniRule"/>
</dbReference>
<evidence type="ECO:0000256" key="8">
    <source>
        <dbReference type="ARBA" id="ARBA00022840"/>
    </source>
</evidence>
<dbReference type="GO" id="GO:0009113">
    <property type="term" value="P:purine nucleobase biosynthetic process"/>
    <property type="evidence" value="ECO:0007669"/>
    <property type="project" value="InterPro"/>
</dbReference>
<dbReference type="InterPro" id="IPR020562">
    <property type="entry name" value="PRibGlycinamide_synth_N"/>
</dbReference>
<dbReference type="Pfam" id="PF02843">
    <property type="entry name" value="GARS_C"/>
    <property type="match status" value="1"/>
</dbReference>
<evidence type="ECO:0000259" key="15">
    <source>
        <dbReference type="PROSITE" id="PS50975"/>
    </source>
</evidence>
<keyword evidence="6 14" id="KW-0547">Nucleotide-binding</keyword>
<evidence type="ECO:0000256" key="14">
    <source>
        <dbReference type="PROSITE-ProRule" id="PRU00409"/>
    </source>
</evidence>
<evidence type="ECO:0000256" key="5">
    <source>
        <dbReference type="ARBA" id="ARBA00022598"/>
    </source>
</evidence>
<gene>
    <name evidence="13" type="primary">purD</name>
    <name evidence="16" type="ORF">DAT561_0611</name>
</gene>
<evidence type="ECO:0000256" key="12">
    <source>
        <dbReference type="ARBA" id="ARBA00042864"/>
    </source>
</evidence>
<reference evidence="16 17" key="1">
    <citation type="submission" date="2018-01" db="EMBL/GenBank/DDBJ databases">
        <title>Whole genome sequence of Melissococcus plutonius DAT561.</title>
        <authorList>
            <person name="Okumura K."/>
            <person name="Takamatsu D."/>
            <person name="Okura M."/>
        </authorList>
    </citation>
    <scope>NUCLEOTIDE SEQUENCE [LARGE SCALE GENOMIC DNA]</scope>
    <source>
        <strain evidence="16 17">DAT561</strain>
    </source>
</reference>
<dbReference type="PROSITE" id="PS50975">
    <property type="entry name" value="ATP_GRASP"/>
    <property type="match status" value="1"/>
</dbReference>
<name>A0A2Z5Y1Q4_9ENTE</name>
<evidence type="ECO:0000313" key="16">
    <source>
        <dbReference type="EMBL" id="BBC60746.1"/>
    </source>
</evidence>
<dbReference type="InterPro" id="IPR020559">
    <property type="entry name" value="PRibGlycinamide_synth_CS"/>
</dbReference>
<dbReference type="NCBIfam" id="TIGR00877">
    <property type="entry name" value="purD"/>
    <property type="match status" value="1"/>
</dbReference>
<dbReference type="InterPro" id="IPR020561">
    <property type="entry name" value="PRibGlycinamid_synth_ATP-grasp"/>
</dbReference>
<keyword evidence="8 14" id="KW-0067">ATP-binding</keyword>
<sequence>MKLLVIGSGGREHAIARKLLASPLVEQVFCAKGNVGMKKEGIQLVNIEETDFASLIAFAKEEMISWTIVGPEVPLLAGIVDAFEQAGLLIFGPRKQAAMIEGSKIYAKQLMNKYNIPTADYQIFTEVEPALEYTKKQSLPIVIKKEGLAAGKGVIIAETYQQAEQNIKAMLAKNEKEKQAMKRIIIEEFLQGEEVSLLAFVRGTEVFPMPIVQDHKRAFDKDKGPNTGGMGAYSPVQQFSSKQIDEAVKTILIPTAKAMAEEKCPFVGILYAGLLIGKKDIKVIEFNARFGDPETQVLLPRLQSDLAQNIDDLLKNKQPIIQWQTTGYNLGVVVAAKDYPGEYKKGETIPEIRLKENQQIYYAGVDETDGTLVTAGGRLFLIESSGDTLKEASENVYGCLNALRLDEDNMFYRKDIGEKGILATESVLLK</sequence>
<evidence type="ECO:0000256" key="13">
    <source>
        <dbReference type="HAMAP-Rule" id="MF_00138"/>
    </source>
</evidence>
<organism evidence="16 17">
    <name type="scientific">Melissococcus plutonius</name>
    <dbReference type="NCBI Taxonomy" id="33970"/>
    <lineage>
        <taxon>Bacteria</taxon>
        <taxon>Bacillati</taxon>
        <taxon>Bacillota</taxon>
        <taxon>Bacilli</taxon>
        <taxon>Lactobacillales</taxon>
        <taxon>Enterococcaceae</taxon>
        <taxon>Melissococcus</taxon>
    </lineage>
</organism>
<dbReference type="EC" id="6.3.4.13" evidence="4 13"/>
<dbReference type="SUPFAM" id="SSF56059">
    <property type="entry name" value="Glutathione synthetase ATP-binding domain-like"/>
    <property type="match status" value="1"/>
</dbReference>
<dbReference type="InterPro" id="IPR020560">
    <property type="entry name" value="PRibGlycinamide_synth_C-dom"/>
</dbReference>
<dbReference type="PANTHER" id="PTHR43472">
    <property type="entry name" value="PHOSPHORIBOSYLAMINE--GLYCINE LIGASE"/>
    <property type="match status" value="1"/>
</dbReference>
<evidence type="ECO:0000256" key="10">
    <source>
        <dbReference type="ARBA" id="ARBA00038345"/>
    </source>
</evidence>
<evidence type="ECO:0000256" key="11">
    <source>
        <dbReference type="ARBA" id="ARBA00042242"/>
    </source>
</evidence>
<dbReference type="UniPathway" id="UPA00074">
    <property type="reaction ID" value="UER00125"/>
</dbReference>
<accession>A0A2Z5Y1Q4</accession>
<proteinExistence type="inferred from homology"/>
<evidence type="ECO:0000256" key="9">
    <source>
        <dbReference type="ARBA" id="ARBA00023211"/>
    </source>
</evidence>
<dbReference type="GO" id="GO:0046872">
    <property type="term" value="F:metal ion binding"/>
    <property type="evidence" value="ECO:0007669"/>
    <property type="project" value="InterPro"/>
</dbReference>
<keyword evidence="5 13" id="KW-0436">Ligase</keyword>
<keyword evidence="7 13" id="KW-0658">Purine biosynthesis</keyword>
<dbReference type="Gene3D" id="3.30.1490.20">
    <property type="entry name" value="ATP-grasp fold, A domain"/>
    <property type="match status" value="1"/>
</dbReference>
<evidence type="ECO:0000313" key="17">
    <source>
        <dbReference type="Proteomes" id="UP000269226"/>
    </source>
</evidence>
<dbReference type="SMART" id="SM01210">
    <property type="entry name" value="GARS_C"/>
    <property type="match status" value="1"/>
</dbReference>
<comment type="similarity">
    <text evidence="10 13">Belongs to the GARS family.</text>
</comment>
<dbReference type="InterPro" id="IPR013815">
    <property type="entry name" value="ATP_grasp_subdomain_1"/>
</dbReference>
<feature type="domain" description="ATP-grasp" evidence="15">
    <location>
        <begin position="108"/>
        <end position="315"/>
    </location>
</feature>
<dbReference type="AlphaFoldDB" id="A0A2Z5Y1Q4"/>
<dbReference type="GeneID" id="57043169"/>
<protein>
    <recommendedName>
        <fullName evidence="4 13">Phosphoribosylamine--glycine ligase</fullName>
        <ecNumber evidence="4 13">6.3.4.13</ecNumber>
    </recommendedName>
    <alternativeName>
        <fullName evidence="13">GARS</fullName>
    </alternativeName>
    <alternativeName>
        <fullName evidence="11 13">Glycinamide ribonucleotide synthetase</fullName>
    </alternativeName>
    <alternativeName>
        <fullName evidence="12 13">Phosphoribosylglycinamide synthetase</fullName>
    </alternativeName>
</protein>
<dbReference type="PROSITE" id="PS00184">
    <property type="entry name" value="GARS"/>
    <property type="match status" value="1"/>
</dbReference>
<dbReference type="SUPFAM" id="SSF52440">
    <property type="entry name" value="PreATP-grasp domain"/>
    <property type="match status" value="1"/>
</dbReference>
<comment type="pathway">
    <text evidence="3 13">Purine metabolism; IMP biosynthesis via de novo pathway; N(1)-(5-phospho-D-ribosyl)glycinamide from 5-phospho-alpha-D-ribose 1-diphosphate: step 2/2.</text>
</comment>
<dbReference type="InterPro" id="IPR011761">
    <property type="entry name" value="ATP-grasp"/>
</dbReference>
<dbReference type="Proteomes" id="UP000269226">
    <property type="component" value="Chromosome"/>
</dbReference>
<evidence type="ECO:0000256" key="7">
    <source>
        <dbReference type="ARBA" id="ARBA00022755"/>
    </source>
</evidence>
<keyword evidence="9" id="KW-0464">Manganese</keyword>
<evidence type="ECO:0000256" key="1">
    <source>
        <dbReference type="ARBA" id="ARBA00001936"/>
    </source>
</evidence>
<dbReference type="Pfam" id="PF01071">
    <property type="entry name" value="GARS_A"/>
    <property type="match status" value="1"/>
</dbReference>
<dbReference type="EMBL" id="AP018492">
    <property type="protein sequence ID" value="BBC60746.1"/>
    <property type="molecule type" value="Genomic_DNA"/>
</dbReference>
<dbReference type="RefSeq" id="WP_015694766.1">
    <property type="nucleotide sequence ID" value="NZ_AP018492.1"/>
</dbReference>
<evidence type="ECO:0000256" key="6">
    <source>
        <dbReference type="ARBA" id="ARBA00022741"/>
    </source>
</evidence>
<dbReference type="GO" id="GO:0004637">
    <property type="term" value="F:phosphoribosylamine-glycine ligase activity"/>
    <property type="evidence" value="ECO:0007669"/>
    <property type="project" value="UniProtKB-UniRule"/>
</dbReference>
<dbReference type="InterPro" id="IPR016185">
    <property type="entry name" value="PreATP-grasp_dom_sf"/>
</dbReference>
<dbReference type="HAMAP" id="MF_00138">
    <property type="entry name" value="GARS"/>
    <property type="match status" value="1"/>
</dbReference>
<comment type="catalytic activity">
    <reaction evidence="13">
        <text>5-phospho-beta-D-ribosylamine + glycine + ATP = N(1)-(5-phospho-beta-D-ribosyl)glycinamide + ADP + phosphate + H(+)</text>
        <dbReference type="Rhea" id="RHEA:17453"/>
        <dbReference type="ChEBI" id="CHEBI:15378"/>
        <dbReference type="ChEBI" id="CHEBI:30616"/>
        <dbReference type="ChEBI" id="CHEBI:43474"/>
        <dbReference type="ChEBI" id="CHEBI:57305"/>
        <dbReference type="ChEBI" id="CHEBI:58681"/>
        <dbReference type="ChEBI" id="CHEBI:143788"/>
        <dbReference type="ChEBI" id="CHEBI:456216"/>
        <dbReference type="EC" id="6.3.4.13"/>
    </reaction>
</comment>
<dbReference type="Pfam" id="PF02844">
    <property type="entry name" value="GARS_N"/>
    <property type="match status" value="1"/>
</dbReference>
<evidence type="ECO:0000256" key="2">
    <source>
        <dbReference type="ARBA" id="ARBA00001946"/>
    </source>
</evidence>
<dbReference type="SMART" id="SM01209">
    <property type="entry name" value="GARS_A"/>
    <property type="match status" value="1"/>
</dbReference>
<dbReference type="GO" id="GO:0005524">
    <property type="term" value="F:ATP binding"/>
    <property type="evidence" value="ECO:0007669"/>
    <property type="project" value="UniProtKB-UniRule"/>
</dbReference>
<dbReference type="InterPro" id="IPR011054">
    <property type="entry name" value="Rudment_hybrid_motif"/>
</dbReference>
<evidence type="ECO:0000256" key="3">
    <source>
        <dbReference type="ARBA" id="ARBA00005174"/>
    </source>
</evidence>
<dbReference type="Gene3D" id="3.30.470.20">
    <property type="entry name" value="ATP-grasp fold, B domain"/>
    <property type="match status" value="1"/>
</dbReference>
<dbReference type="InterPro" id="IPR037123">
    <property type="entry name" value="PRibGlycinamide_synth_C_sf"/>
</dbReference>
<comment type="cofactor">
    <cofactor evidence="1">
        <name>Mn(2+)</name>
        <dbReference type="ChEBI" id="CHEBI:29035"/>
    </cofactor>
</comment>